<feature type="domain" description="PDZ" evidence="5">
    <location>
        <begin position="66"/>
        <end position="147"/>
    </location>
</feature>
<dbReference type="PROSITE" id="PS50002">
    <property type="entry name" value="SH3"/>
    <property type="match status" value="1"/>
</dbReference>
<evidence type="ECO:0000313" key="7">
    <source>
        <dbReference type="EMBL" id="KAJ8336862.1"/>
    </source>
</evidence>
<dbReference type="PROSITE" id="PS50106">
    <property type="entry name" value="PDZ"/>
    <property type="match status" value="1"/>
</dbReference>
<evidence type="ECO:0000256" key="1">
    <source>
        <dbReference type="ARBA" id="ARBA00022443"/>
    </source>
</evidence>
<feature type="domain" description="L27" evidence="6">
    <location>
        <begin position="1"/>
        <end position="49"/>
    </location>
</feature>
<dbReference type="AlphaFoldDB" id="A0A9Q1EDL1"/>
<evidence type="ECO:0000259" key="5">
    <source>
        <dbReference type="PROSITE" id="PS50106"/>
    </source>
</evidence>
<feature type="domain" description="SH3" evidence="4">
    <location>
        <begin position="155"/>
        <end position="225"/>
    </location>
</feature>
<dbReference type="InterPro" id="IPR050716">
    <property type="entry name" value="MAGUK"/>
</dbReference>
<keyword evidence="8" id="KW-1185">Reference proteome</keyword>
<dbReference type="InterPro" id="IPR036034">
    <property type="entry name" value="PDZ_sf"/>
</dbReference>
<dbReference type="PANTHER" id="PTHR23122">
    <property type="entry name" value="MEMBRANE-ASSOCIATED GUANYLATE KINASE MAGUK"/>
    <property type="match status" value="1"/>
</dbReference>
<evidence type="ECO:0008006" key="9">
    <source>
        <dbReference type="Google" id="ProtNLM"/>
    </source>
</evidence>
<protein>
    <recommendedName>
        <fullName evidence="9">MAGUK p55 subfamily member 7</fullName>
    </recommendedName>
</protein>
<evidence type="ECO:0000259" key="6">
    <source>
        <dbReference type="PROSITE" id="PS51022"/>
    </source>
</evidence>
<dbReference type="Gene3D" id="2.30.42.10">
    <property type="match status" value="1"/>
</dbReference>
<proteinExistence type="predicted"/>
<feature type="region of interest" description="Disordered" evidence="3">
    <location>
        <begin position="396"/>
        <end position="421"/>
    </location>
</feature>
<evidence type="ECO:0000256" key="2">
    <source>
        <dbReference type="PROSITE-ProRule" id="PRU00192"/>
    </source>
</evidence>
<reference evidence="7" key="1">
    <citation type="journal article" date="2023" name="Science">
        <title>Genome structures resolve the early diversification of teleost fishes.</title>
        <authorList>
            <person name="Parey E."/>
            <person name="Louis A."/>
            <person name="Montfort J."/>
            <person name="Bouchez O."/>
            <person name="Roques C."/>
            <person name="Iampietro C."/>
            <person name="Lluch J."/>
            <person name="Castinel A."/>
            <person name="Donnadieu C."/>
            <person name="Desvignes T."/>
            <person name="Floi Bucao C."/>
            <person name="Jouanno E."/>
            <person name="Wen M."/>
            <person name="Mejri S."/>
            <person name="Dirks R."/>
            <person name="Jansen H."/>
            <person name="Henkel C."/>
            <person name="Chen W.J."/>
            <person name="Zahm M."/>
            <person name="Cabau C."/>
            <person name="Klopp C."/>
            <person name="Thompson A.W."/>
            <person name="Robinson-Rechavi M."/>
            <person name="Braasch I."/>
            <person name="Lecointre G."/>
            <person name="Bobe J."/>
            <person name="Postlethwait J.H."/>
            <person name="Berthelot C."/>
            <person name="Roest Crollius H."/>
            <person name="Guiguen Y."/>
        </authorList>
    </citation>
    <scope>NUCLEOTIDE SEQUENCE</scope>
    <source>
        <strain evidence="7">WJC10195</strain>
    </source>
</reference>
<evidence type="ECO:0000256" key="3">
    <source>
        <dbReference type="SAM" id="MobiDB-lite"/>
    </source>
</evidence>
<dbReference type="InterPro" id="IPR001452">
    <property type="entry name" value="SH3_domain"/>
</dbReference>
<dbReference type="PROSITE" id="PS51022">
    <property type="entry name" value="L27"/>
    <property type="match status" value="1"/>
</dbReference>
<dbReference type="Proteomes" id="UP001152622">
    <property type="component" value="Chromosome 19"/>
</dbReference>
<evidence type="ECO:0000313" key="8">
    <source>
        <dbReference type="Proteomes" id="UP001152622"/>
    </source>
</evidence>
<gene>
    <name evidence="7" type="ORF">SKAU_G00380820</name>
</gene>
<dbReference type="Pfam" id="PF07653">
    <property type="entry name" value="SH3_2"/>
    <property type="match status" value="1"/>
</dbReference>
<keyword evidence="1 2" id="KW-0728">SH3 domain</keyword>
<feature type="compositionally biased region" description="Basic and acidic residues" evidence="3">
    <location>
        <begin position="405"/>
        <end position="421"/>
    </location>
</feature>
<accession>A0A9Q1EDL1</accession>
<dbReference type="Gene3D" id="2.30.30.40">
    <property type="entry name" value="SH3 Domains"/>
    <property type="match status" value="1"/>
</dbReference>
<dbReference type="InterPro" id="IPR001478">
    <property type="entry name" value="PDZ"/>
</dbReference>
<dbReference type="SUPFAM" id="SSF50156">
    <property type="entry name" value="PDZ domain-like"/>
    <property type="match status" value="1"/>
</dbReference>
<dbReference type="SUPFAM" id="SSF50044">
    <property type="entry name" value="SH3-domain"/>
    <property type="match status" value="1"/>
</dbReference>
<dbReference type="InterPro" id="IPR004172">
    <property type="entry name" value="L27_dom"/>
</dbReference>
<comment type="caution">
    <text evidence="7">The sequence shown here is derived from an EMBL/GenBank/DDBJ whole genome shotgun (WGS) entry which is preliminary data.</text>
</comment>
<evidence type="ECO:0000259" key="4">
    <source>
        <dbReference type="PROSITE" id="PS50002"/>
    </source>
</evidence>
<dbReference type="InterPro" id="IPR036028">
    <property type="entry name" value="SH3-like_dom_sf"/>
</dbReference>
<dbReference type="Pfam" id="PF00595">
    <property type="entry name" value="PDZ"/>
    <property type="match status" value="1"/>
</dbReference>
<organism evidence="7 8">
    <name type="scientific">Synaphobranchus kaupii</name>
    <name type="common">Kaup's arrowtooth eel</name>
    <dbReference type="NCBI Taxonomy" id="118154"/>
    <lineage>
        <taxon>Eukaryota</taxon>
        <taxon>Metazoa</taxon>
        <taxon>Chordata</taxon>
        <taxon>Craniata</taxon>
        <taxon>Vertebrata</taxon>
        <taxon>Euteleostomi</taxon>
        <taxon>Actinopterygii</taxon>
        <taxon>Neopterygii</taxon>
        <taxon>Teleostei</taxon>
        <taxon>Anguilliformes</taxon>
        <taxon>Synaphobranchidae</taxon>
        <taxon>Synaphobranchus</taxon>
    </lineage>
</organism>
<sequence length="421" mass="46874">MLFKDLQGKADGDEVKELSDLLANPTSRLPVQSLLAVHDIVALKRFGPTLLPLPKDLDEERDSVKIIQLLKTMEPLGATVKRDEGTGAVVVARIMRGGAADRSGMIHEGDQLREVNGVLMDDKKPEDIVPIVARSRGAVTFKVVPSIKEDAPGLEKELFVRALFDYDPQEDEVIPCKEAGLAFRKGAVLQLLKWEEPVWWQARLCGGANLRAGLVPSKQLQERRFLLQRATARVQQKTSKQRWDGEGQADYGAISGIHIGLFSFEHCPSASCSGSRRRRAFGSLAVEALPKAQVRAPGWDACQSQGQGLFPMIHLFSRALGKGMLGTNSIKGFPGLRRSFRLSKRNWRAELCECGRSKFYDLAGAPTYEEVAPYRRQPESPHRLVLLVEKPHSLSWSRTNSSRCDLNEVHPPRSTERDERP</sequence>
<dbReference type="CDD" id="cd06799">
    <property type="entry name" value="PDZ_MPP3-MPP4-MPP7-like"/>
    <property type="match status" value="1"/>
</dbReference>
<dbReference type="SMART" id="SM00228">
    <property type="entry name" value="PDZ"/>
    <property type="match status" value="1"/>
</dbReference>
<name>A0A9Q1EDL1_SYNKA</name>
<dbReference type="EMBL" id="JAINUF010000019">
    <property type="protein sequence ID" value="KAJ8336862.1"/>
    <property type="molecule type" value="Genomic_DNA"/>
</dbReference>
<dbReference type="OrthoDB" id="439127at2759"/>
<dbReference type="SMART" id="SM00326">
    <property type="entry name" value="SH3"/>
    <property type="match status" value="1"/>
</dbReference>